<feature type="active site" description="Proton acceptor" evidence="5">
    <location>
        <position position="45"/>
    </location>
</feature>
<dbReference type="CDD" id="cd00161">
    <property type="entry name" value="beta-trefoil_Ricin-like"/>
    <property type="match status" value="1"/>
</dbReference>
<accession>A0A8T9SVA7</accession>
<feature type="domain" description="Ricin B lectin" evidence="8">
    <location>
        <begin position="418"/>
        <end position="480"/>
    </location>
</feature>
<proteinExistence type="inferred from homology"/>
<dbReference type="GO" id="GO:0005975">
    <property type="term" value="P:carbohydrate metabolic process"/>
    <property type="evidence" value="ECO:0007669"/>
    <property type="project" value="InterPro"/>
</dbReference>
<comment type="pathway">
    <text evidence="1">Glycan metabolism; L-arabinan degradation.</text>
</comment>
<gene>
    <name evidence="10" type="ORF">MUN82_12235</name>
</gene>
<dbReference type="AlphaFoldDB" id="A0A8T9SVA7"/>
<evidence type="ECO:0000256" key="5">
    <source>
        <dbReference type="PIRSR" id="PIRSR606710-1"/>
    </source>
</evidence>
<feature type="domain" description="Secretion system C-terminal sorting" evidence="9">
    <location>
        <begin position="491"/>
        <end position="566"/>
    </location>
</feature>
<evidence type="ECO:0000313" key="10">
    <source>
        <dbReference type="EMBL" id="UOR03716.1"/>
    </source>
</evidence>
<dbReference type="Pfam" id="PF14200">
    <property type="entry name" value="RicinB_lectin_2"/>
    <property type="match status" value="2"/>
</dbReference>
<feature type="domain" description="Ricin B lectin" evidence="8">
    <location>
        <begin position="332"/>
        <end position="411"/>
    </location>
</feature>
<dbReference type="KEGG" id="haei:MUN82_12235"/>
<dbReference type="SUPFAM" id="SSF50370">
    <property type="entry name" value="Ricin B-like lectins"/>
    <property type="match status" value="1"/>
</dbReference>
<dbReference type="RefSeq" id="WP_245090732.1">
    <property type="nucleotide sequence ID" value="NZ_CP095053.1"/>
</dbReference>
<dbReference type="EMBL" id="CP095053">
    <property type="protein sequence ID" value="UOR03716.1"/>
    <property type="molecule type" value="Genomic_DNA"/>
</dbReference>
<dbReference type="InterPro" id="IPR000772">
    <property type="entry name" value="Ricin_B_lectin"/>
</dbReference>
<dbReference type="NCBIfam" id="TIGR04183">
    <property type="entry name" value="Por_Secre_tail"/>
    <property type="match status" value="1"/>
</dbReference>
<evidence type="ECO:0000256" key="4">
    <source>
        <dbReference type="ARBA" id="ARBA00023295"/>
    </source>
</evidence>
<dbReference type="Proteomes" id="UP000829925">
    <property type="component" value="Chromosome"/>
</dbReference>
<dbReference type="Gene3D" id="2.115.10.20">
    <property type="entry name" value="Glycosyl hydrolase domain, family 43"/>
    <property type="match status" value="1"/>
</dbReference>
<sequence length="567" mass="61252">MPTLLLIPFRAHLSGVIQRLLLLLLLVSISNLRTYALQGFYGSHDPSTIVKEGNKYWIFTTGQGIYNMYSTDLITWTPSPRAVFVNNAYPSWINTKVPGFAGTFWAPECIYMNGKYYLYYSCSTFGSQVSAIGLATNVTLDPANANYKWEDQGEVVSSVAGSGPNAIDPAVLRDASGNVWLTYGSFFGGIRTTQLNATTGKPLSSAGYTLANGGVEAPDLVQHDNFYYLFINRGSCCQGINSTYYIQVGRATTPAGPFLDKDGKDLNSLGGTTVLSSVGRYIGPGHAGIFTENGVSYFSHHYYDGYDNGAPKLGLARLTWDGAGWPVISREWVAAGRYQVKNQLSGLVWDAWGCTGASGQMVAQGTSSGLTCQQWDFTAVGNGEYKITNALGGLAMDVTGCSADAGAKLQLFAYNGLACQRFSIDRANDGTLVFASANGNRVIEVPNASTVAGQQLGLWDYNGCPCQRWTLSPVGVTTATLPSQLLTGVSIYPIPAEQGNFTVDLGEQKSVGVATVLIFDWQGREVYHQDFGPQQTQLTVKVRLASGMYMAQVQYGDKRLVQKITVR</sequence>
<dbReference type="Pfam" id="PF18962">
    <property type="entry name" value="Por_Secre_tail"/>
    <property type="match status" value="1"/>
</dbReference>
<organism evidence="10 11">
    <name type="scientific">Hymenobacter aerilatus</name>
    <dbReference type="NCBI Taxonomy" id="2932251"/>
    <lineage>
        <taxon>Bacteria</taxon>
        <taxon>Pseudomonadati</taxon>
        <taxon>Bacteroidota</taxon>
        <taxon>Cytophagia</taxon>
        <taxon>Cytophagales</taxon>
        <taxon>Hymenobacteraceae</taxon>
        <taxon>Hymenobacter</taxon>
    </lineage>
</organism>
<keyword evidence="11" id="KW-1185">Reference proteome</keyword>
<dbReference type="InterPro" id="IPR035992">
    <property type="entry name" value="Ricin_B-like_lectins"/>
</dbReference>
<evidence type="ECO:0000259" key="8">
    <source>
        <dbReference type="Pfam" id="PF14200"/>
    </source>
</evidence>
<evidence type="ECO:0000256" key="6">
    <source>
        <dbReference type="PIRSR" id="PIRSR606710-2"/>
    </source>
</evidence>
<protein>
    <submittedName>
        <fullName evidence="10">Family 43 glycosylhydrolase</fullName>
    </submittedName>
</protein>
<dbReference type="PANTHER" id="PTHR43301:SF3">
    <property type="entry name" value="ARABINAN ENDO-1,5-ALPHA-L-ARABINOSIDASE A-RELATED"/>
    <property type="match status" value="1"/>
</dbReference>
<dbReference type="InterPro" id="IPR006710">
    <property type="entry name" value="Glyco_hydro_43"/>
</dbReference>
<evidence type="ECO:0000256" key="3">
    <source>
        <dbReference type="ARBA" id="ARBA00022801"/>
    </source>
</evidence>
<comment type="similarity">
    <text evidence="2 7">Belongs to the glycosyl hydrolase 43 family.</text>
</comment>
<dbReference type="InterPro" id="IPR023296">
    <property type="entry name" value="Glyco_hydro_beta-prop_sf"/>
</dbReference>
<dbReference type="InterPro" id="IPR026444">
    <property type="entry name" value="Secre_tail"/>
</dbReference>
<dbReference type="Gene3D" id="2.80.10.50">
    <property type="match status" value="2"/>
</dbReference>
<evidence type="ECO:0000256" key="1">
    <source>
        <dbReference type="ARBA" id="ARBA00004834"/>
    </source>
</evidence>
<keyword evidence="3 7" id="KW-0378">Hydrolase</keyword>
<dbReference type="PROSITE" id="PS50231">
    <property type="entry name" value="RICIN_B_LECTIN"/>
    <property type="match status" value="1"/>
</dbReference>
<dbReference type="GO" id="GO:0004553">
    <property type="term" value="F:hydrolase activity, hydrolyzing O-glycosyl compounds"/>
    <property type="evidence" value="ECO:0007669"/>
    <property type="project" value="InterPro"/>
</dbReference>
<feature type="site" description="Important for catalytic activity, responsible for pKa modulation of the active site Glu and correct orientation of both the proton donor and substrate" evidence="6">
    <location>
        <position position="168"/>
    </location>
</feature>
<name>A0A8T9SVA7_9BACT</name>
<feature type="active site" description="Proton donor" evidence="5">
    <location>
        <position position="216"/>
    </location>
</feature>
<evidence type="ECO:0000259" key="9">
    <source>
        <dbReference type="Pfam" id="PF18962"/>
    </source>
</evidence>
<dbReference type="CDD" id="cd08998">
    <property type="entry name" value="GH43_Arb43a-like"/>
    <property type="match status" value="1"/>
</dbReference>
<evidence type="ECO:0000313" key="11">
    <source>
        <dbReference type="Proteomes" id="UP000829925"/>
    </source>
</evidence>
<evidence type="ECO:0000256" key="7">
    <source>
        <dbReference type="RuleBase" id="RU361187"/>
    </source>
</evidence>
<evidence type="ECO:0000256" key="2">
    <source>
        <dbReference type="ARBA" id="ARBA00009865"/>
    </source>
</evidence>
<dbReference type="PANTHER" id="PTHR43301">
    <property type="entry name" value="ARABINAN ENDO-1,5-ALPHA-L-ARABINOSIDASE"/>
    <property type="match status" value="1"/>
</dbReference>
<keyword evidence="4 7" id="KW-0326">Glycosidase</keyword>
<dbReference type="Pfam" id="PF04616">
    <property type="entry name" value="Glyco_hydro_43"/>
    <property type="match status" value="1"/>
</dbReference>
<dbReference type="SUPFAM" id="SSF75005">
    <property type="entry name" value="Arabinanase/levansucrase/invertase"/>
    <property type="match status" value="1"/>
</dbReference>
<dbReference type="InterPro" id="IPR050727">
    <property type="entry name" value="GH43_arabinanases"/>
</dbReference>
<reference evidence="10 11" key="1">
    <citation type="submission" date="2022-04" db="EMBL/GenBank/DDBJ databases">
        <title>Hymenobacter sp. isolated from the air.</title>
        <authorList>
            <person name="Won M."/>
            <person name="Lee C.-M."/>
            <person name="Woen H.-Y."/>
            <person name="Kwon S.-W."/>
        </authorList>
    </citation>
    <scope>NUCLEOTIDE SEQUENCE [LARGE SCALE GENOMIC DNA]</scope>
    <source>
        <strain evidence="11">5413 J-13</strain>
    </source>
</reference>